<organism evidence="2 3">
    <name type="scientific">Seminavis robusta</name>
    <dbReference type="NCBI Taxonomy" id="568900"/>
    <lineage>
        <taxon>Eukaryota</taxon>
        <taxon>Sar</taxon>
        <taxon>Stramenopiles</taxon>
        <taxon>Ochrophyta</taxon>
        <taxon>Bacillariophyta</taxon>
        <taxon>Bacillariophyceae</taxon>
        <taxon>Bacillariophycidae</taxon>
        <taxon>Naviculales</taxon>
        <taxon>Naviculaceae</taxon>
        <taxon>Seminavis</taxon>
    </lineage>
</organism>
<dbReference type="AlphaFoldDB" id="A0A9N8DD24"/>
<name>A0A9N8DD24_9STRA</name>
<evidence type="ECO:0000313" key="2">
    <source>
        <dbReference type="EMBL" id="CAB9500424.1"/>
    </source>
</evidence>
<keyword evidence="3" id="KW-1185">Reference proteome</keyword>
<feature type="domain" description="CRAL-TRIO" evidence="1">
    <location>
        <begin position="179"/>
        <end position="340"/>
    </location>
</feature>
<accession>A0A9N8DD24</accession>
<dbReference type="InterPro" id="IPR001251">
    <property type="entry name" value="CRAL-TRIO_dom"/>
</dbReference>
<proteinExistence type="predicted"/>
<dbReference type="CDD" id="cd00170">
    <property type="entry name" value="SEC14"/>
    <property type="match status" value="1"/>
</dbReference>
<dbReference type="PROSITE" id="PS50191">
    <property type="entry name" value="CRAL_TRIO"/>
    <property type="match status" value="1"/>
</dbReference>
<dbReference type="Gene3D" id="3.40.525.10">
    <property type="entry name" value="CRAL-TRIO lipid binding domain"/>
    <property type="match status" value="1"/>
</dbReference>
<protein>
    <recommendedName>
        <fullName evidence="1">CRAL-TRIO domain-containing protein</fullName>
    </recommendedName>
</protein>
<dbReference type="Pfam" id="PF00650">
    <property type="entry name" value="CRAL_TRIO"/>
    <property type="match status" value="1"/>
</dbReference>
<evidence type="ECO:0000313" key="3">
    <source>
        <dbReference type="Proteomes" id="UP001153069"/>
    </source>
</evidence>
<sequence length="340" mass="37912">MVRVKCQSRTRGILGIDGVRLHWQHPAGTTGTDCKPKSFNPKSFNHSSSDFDTSSEGSVSDDGDICLLRDRFPTLTENELSRFKTSFVGDNGSMDVVIQKLEEYSQFRDMYNLDAQKGADINCTDAEDWEWASKVAVQAAKTCQQDLIPGLEGLAKFKDRICKVETLPQLCFVHNNNDGTPALSKQGKPLIHYLPARLDLKKASGEIYALAIVLYVERKAERLDFVGKGAVLMADGRRGAGWPNHNALMVVSFLRILLTALNNLHPGRIGSFVIYPVPYACLYVFKMMKGWLPKAYADNVSLLNGGDGIKDPAPRKKLALYVEEDIMDKMEETRLANFDK</sequence>
<reference evidence="2" key="1">
    <citation type="submission" date="2020-06" db="EMBL/GenBank/DDBJ databases">
        <authorList>
            <consortium name="Plant Systems Biology data submission"/>
        </authorList>
    </citation>
    <scope>NUCLEOTIDE SEQUENCE</scope>
    <source>
        <strain evidence="2">D6</strain>
    </source>
</reference>
<evidence type="ECO:0000259" key="1">
    <source>
        <dbReference type="PROSITE" id="PS50191"/>
    </source>
</evidence>
<dbReference type="InterPro" id="IPR036865">
    <property type="entry name" value="CRAL-TRIO_dom_sf"/>
</dbReference>
<dbReference type="Proteomes" id="UP001153069">
    <property type="component" value="Unassembled WGS sequence"/>
</dbReference>
<gene>
    <name evidence="2" type="ORF">SEMRO_83_G044470.1</name>
</gene>
<dbReference type="EMBL" id="CAICTM010000082">
    <property type="protein sequence ID" value="CAB9500424.1"/>
    <property type="molecule type" value="Genomic_DNA"/>
</dbReference>
<dbReference type="SUPFAM" id="SSF52087">
    <property type="entry name" value="CRAL/TRIO domain"/>
    <property type="match status" value="1"/>
</dbReference>
<comment type="caution">
    <text evidence="2">The sequence shown here is derived from an EMBL/GenBank/DDBJ whole genome shotgun (WGS) entry which is preliminary data.</text>
</comment>